<dbReference type="AlphaFoldDB" id="X1UZZ8"/>
<dbReference type="EMBL" id="BARW01038480">
    <property type="protein sequence ID" value="GAJ23019.1"/>
    <property type="molecule type" value="Genomic_DNA"/>
</dbReference>
<sequence>TGEGGDMSFVTLDGSLRMQYVHPYEYKGECPLESDIISMTACCWMMEKDYYFELGGCDEELGVWGELGAEWALKAWLTGGRMMLRADVVCSHLFRKTTPFTIDSVVRRNALRKMCSQWILGKDKRRTRTPGWLVEKFAHINKKDICLFGLGGGGHSIRDKDWKFLRAFV</sequence>
<reference evidence="1" key="1">
    <citation type="journal article" date="2014" name="Front. Microbiol.">
        <title>High frequency of phylogenetically diverse reductive dehalogenase-homologous genes in deep subseafloor sedimentary metagenomes.</title>
        <authorList>
            <person name="Kawai M."/>
            <person name="Futagami T."/>
            <person name="Toyoda A."/>
            <person name="Takaki Y."/>
            <person name="Nishi S."/>
            <person name="Hori S."/>
            <person name="Arai W."/>
            <person name="Tsubouchi T."/>
            <person name="Morono Y."/>
            <person name="Uchiyama I."/>
            <person name="Ito T."/>
            <person name="Fujiyama A."/>
            <person name="Inagaki F."/>
            <person name="Takami H."/>
        </authorList>
    </citation>
    <scope>NUCLEOTIDE SEQUENCE</scope>
    <source>
        <strain evidence="1">Expedition CK06-06</strain>
    </source>
</reference>
<proteinExistence type="predicted"/>
<feature type="non-terminal residue" evidence="1">
    <location>
        <position position="1"/>
    </location>
</feature>
<gene>
    <name evidence="1" type="ORF">S12H4_59043</name>
</gene>
<accession>X1UZZ8</accession>
<protein>
    <submittedName>
        <fullName evidence="1">Uncharacterized protein</fullName>
    </submittedName>
</protein>
<dbReference type="InterPro" id="IPR029044">
    <property type="entry name" value="Nucleotide-diphossugar_trans"/>
</dbReference>
<dbReference type="SUPFAM" id="SSF53448">
    <property type="entry name" value="Nucleotide-diphospho-sugar transferases"/>
    <property type="match status" value="1"/>
</dbReference>
<evidence type="ECO:0000313" key="1">
    <source>
        <dbReference type="EMBL" id="GAJ23019.1"/>
    </source>
</evidence>
<feature type="non-terminal residue" evidence="1">
    <location>
        <position position="169"/>
    </location>
</feature>
<name>X1UZZ8_9ZZZZ</name>
<organism evidence="1">
    <name type="scientific">marine sediment metagenome</name>
    <dbReference type="NCBI Taxonomy" id="412755"/>
    <lineage>
        <taxon>unclassified sequences</taxon>
        <taxon>metagenomes</taxon>
        <taxon>ecological metagenomes</taxon>
    </lineage>
</organism>
<dbReference type="Gene3D" id="3.90.550.10">
    <property type="entry name" value="Spore Coat Polysaccharide Biosynthesis Protein SpsA, Chain A"/>
    <property type="match status" value="1"/>
</dbReference>
<comment type="caution">
    <text evidence="1">The sequence shown here is derived from an EMBL/GenBank/DDBJ whole genome shotgun (WGS) entry which is preliminary data.</text>
</comment>